<sequence>MLGSFDSSRSKCFSKFYQMAFTPLPTYTINGTETHKAPNLHTLRPSAVSPIRFYISAIDRDVGGTSNDNYYHQTVVKLEENARPAQGGR</sequence>
<dbReference type="EMBL" id="JALNTZ010000001">
    <property type="protein sequence ID" value="KAJ3666771.1"/>
    <property type="molecule type" value="Genomic_DNA"/>
</dbReference>
<accession>A0AA38MTK6</accession>
<comment type="caution">
    <text evidence="1">The sequence shown here is derived from an EMBL/GenBank/DDBJ whole genome shotgun (WGS) entry which is preliminary data.</text>
</comment>
<reference evidence="1" key="1">
    <citation type="journal article" date="2023" name="G3 (Bethesda)">
        <title>Whole genome assemblies of Zophobas morio and Tenebrio molitor.</title>
        <authorList>
            <person name="Kaur S."/>
            <person name="Stinson S.A."/>
            <person name="diCenzo G.C."/>
        </authorList>
    </citation>
    <scope>NUCLEOTIDE SEQUENCE</scope>
    <source>
        <strain evidence="1">QUZm001</strain>
    </source>
</reference>
<proteinExistence type="predicted"/>
<keyword evidence="2" id="KW-1185">Reference proteome</keyword>
<organism evidence="1 2">
    <name type="scientific">Zophobas morio</name>
    <dbReference type="NCBI Taxonomy" id="2755281"/>
    <lineage>
        <taxon>Eukaryota</taxon>
        <taxon>Metazoa</taxon>
        <taxon>Ecdysozoa</taxon>
        <taxon>Arthropoda</taxon>
        <taxon>Hexapoda</taxon>
        <taxon>Insecta</taxon>
        <taxon>Pterygota</taxon>
        <taxon>Neoptera</taxon>
        <taxon>Endopterygota</taxon>
        <taxon>Coleoptera</taxon>
        <taxon>Polyphaga</taxon>
        <taxon>Cucujiformia</taxon>
        <taxon>Tenebrionidae</taxon>
        <taxon>Zophobas</taxon>
    </lineage>
</organism>
<evidence type="ECO:0000313" key="2">
    <source>
        <dbReference type="Proteomes" id="UP001168821"/>
    </source>
</evidence>
<gene>
    <name evidence="1" type="ORF">Zmor_002202</name>
</gene>
<name>A0AA38MTK6_9CUCU</name>
<protein>
    <submittedName>
        <fullName evidence="1">Uncharacterized protein</fullName>
    </submittedName>
</protein>
<evidence type="ECO:0000313" key="1">
    <source>
        <dbReference type="EMBL" id="KAJ3666771.1"/>
    </source>
</evidence>
<dbReference type="Proteomes" id="UP001168821">
    <property type="component" value="Unassembled WGS sequence"/>
</dbReference>
<dbReference type="AlphaFoldDB" id="A0AA38MTK6"/>